<evidence type="ECO:0000259" key="19">
    <source>
        <dbReference type="Pfam" id="PF19078"/>
    </source>
</evidence>
<feature type="region of interest" description="Disordered" evidence="16">
    <location>
        <begin position="172"/>
        <end position="224"/>
    </location>
</feature>
<feature type="compositionally biased region" description="Gly residues" evidence="16">
    <location>
        <begin position="122"/>
        <end position="136"/>
    </location>
</feature>
<dbReference type="PATRIC" id="fig|529884.3.peg.1137"/>
<name>A0A060JDM1_9MICO</name>
<keyword evidence="10 17" id="KW-1133">Transmembrane helix</keyword>
<keyword evidence="11 17" id="KW-0472">Membrane</keyword>
<feature type="region of interest" description="Disordered" evidence="16">
    <location>
        <begin position="583"/>
        <end position="648"/>
    </location>
</feature>
<dbReference type="EMBL" id="CP007490">
    <property type="protein sequence ID" value="AIC47971.1"/>
    <property type="molecule type" value="Genomic_DNA"/>
</dbReference>
<feature type="domain" description="Bacterial Ig-like" evidence="19">
    <location>
        <begin position="384"/>
        <end position="471"/>
    </location>
</feature>
<keyword evidence="7" id="KW-0547">Nucleotide-binding</keyword>
<keyword evidence="3" id="KW-1003">Cell membrane</keyword>
<keyword evidence="8" id="KW-0418">Kinase</keyword>
<keyword evidence="6" id="KW-0732">Signal</keyword>
<feature type="compositionally biased region" description="Gly residues" evidence="16">
    <location>
        <begin position="613"/>
        <end position="629"/>
    </location>
</feature>
<gene>
    <name evidence="20" type="ORF">Rhola_00011780</name>
</gene>
<keyword evidence="21" id="KW-1185">Reference proteome</keyword>
<dbReference type="AlphaFoldDB" id="A0A060JDM1"/>
<evidence type="ECO:0000256" key="1">
    <source>
        <dbReference type="ARBA" id="ARBA00004251"/>
    </source>
</evidence>
<accession>A0A060JDM1</accession>
<dbReference type="InterPro" id="IPR044048">
    <property type="entry name" value="Big_12"/>
</dbReference>
<evidence type="ECO:0000256" key="2">
    <source>
        <dbReference type="ARBA" id="ARBA00011902"/>
    </source>
</evidence>
<dbReference type="GO" id="GO:0004714">
    <property type="term" value="F:transmembrane receptor protein tyrosine kinase activity"/>
    <property type="evidence" value="ECO:0007669"/>
    <property type="project" value="UniProtKB-EC"/>
</dbReference>
<evidence type="ECO:0000256" key="10">
    <source>
        <dbReference type="ARBA" id="ARBA00022989"/>
    </source>
</evidence>
<evidence type="ECO:0000256" key="8">
    <source>
        <dbReference type="ARBA" id="ARBA00022777"/>
    </source>
</evidence>
<evidence type="ECO:0000256" key="16">
    <source>
        <dbReference type="SAM" id="MobiDB-lite"/>
    </source>
</evidence>
<evidence type="ECO:0000256" key="4">
    <source>
        <dbReference type="ARBA" id="ARBA00022679"/>
    </source>
</evidence>
<dbReference type="eggNOG" id="COG2931">
    <property type="taxonomic scope" value="Bacteria"/>
</dbReference>
<organism evidence="20 21">
    <name type="scientific">Rhodoluna lacicola</name>
    <dbReference type="NCBI Taxonomy" id="529884"/>
    <lineage>
        <taxon>Bacteria</taxon>
        <taxon>Bacillati</taxon>
        <taxon>Actinomycetota</taxon>
        <taxon>Actinomycetes</taxon>
        <taxon>Micrococcales</taxon>
        <taxon>Microbacteriaceae</taxon>
        <taxon>Luna cluster</taxon>
        <taxon>Luna-1 subcluster</taxon>
        <taxon>Rhodoluna</taxon>
    </lineage>
</organism>
<dbReference type="Pfam" id="PF19078">
    <property type="entry name" value="Big_12"/>
    <property type="match status" value="1"/>
</dbReference>
<dbReference type="GO" id="GO:0005886">
    <property type="term" value="C:plasma membrane"/>
    <property type="evidence" value="ECO:0007669"/>
    <property type="project" value="UniProtKB-SubCell"/>
</dbReference>
<evidence type="ECO:0000256" key="7">
    <source>
        <dbReference type="ARBA" id="ARBA00022741"/>
    </source>
</evidence>
<dbReference type="STRING" id="529884.Rhola_00011780"/>
<evidence type="ECO:0000256" key="13">
    <source>
        <dbReference type="ARBA" id="ARBA00023157"/>
    </source>
</evidence>
<evidence type="ECO:0000256" key="14">
    <source>
        <dbReference type="ARBA" id="ARBA00023170"/>
    </source>
</evidence>
<sequence>MHKKNTQRWSKLISTAGILAVLFGGLFAQSVRAVISNPTPVCVGTTCTLTFDATGDYYLWTPPTGARNITFDLMGAQGGKTGGLGGRVQGTLTSTPSALYIYVGGAGAAGAGAAGGFNGGGAAGGSRGDEGSGGGATDIRSTTSLNDRIAVAAGGGGTGGFFGGAGGAGGGTSGSAGISGQGQGGSGASQSAGGNGGSPNGGTWGTAGGFGIGGTGGTSSTSGGGGGGGGYYGGGGGGADIDGCCTNGGGGGGGSSWNNATLTSSVTHTAGYRSGAGIVTISYVLPPSVSSFTPGATLTNSTSISYNLVFNESVTGLTNTDFATTGSTATCTTISVSGSGTSYLVTASGCSTGTYKLILLANTITGTVNGPSADSTSTDVVIERTAPTVTVTSPTSPNNALTFEYTLTFSESVTGLTISDFSISGSSCVISSVSGSADQYTVRVQSCADAASALLVMQPNSVSDAALNLGPLTAPSFTTVTLDRSASEPTWASAVATSYISPSFQVDFSEAVNGFTASDVSNTGTATGCLISVSSATVTRYSISTTGCSLGSVRLEIAQGTYTDALGNTGPASVSASGLTTVLAQPAPTPTPTPTAAPSPTPTATPAPAPISSGGGSSGGSGGGTGSGGSTEPSNSTPVETKLNSPTANLEPAATLEIVAAQPIRKTYAFSSAIKLPTSPTEEPIAIYEPDAPQITVDNPTNDPPVRPSTNWQQYAIIGVGGLSGLLATIGIAKGARQFRNRRLVKKFA</sequence>
<dbReference type="RefSeq" id="WP_084321524.1">
    <property type="nucleotide sequence ID" value="NZ_CP007490.1"/>
</dbReference>
<feature type="region of interest" description="Disordered" evidence="16">
    <location>
        <begin position="122"/>
        <end position="141"/>
    </location>
</feature>
<evidence type="ECO:0000256" key="12">
    <source>
        <dbReference type="ARBA" id="ARBA00023137"/>
    </source>
</evidence>
<evidence type="ECO:0000256" key="3">
    <source>
        <dbReference type="ARBA" id="ARBA00022475"/>
    </source>
</evidence>
<evidence type="ECO:0000313" key="21">
    <source>
        <dbReference type="Proteomes" id="UP000067708"/>
    </source>
</evidence>
<dbReference type="InterPro" id="IPR055163">
    <property type="entry name" value="ALK/LTK-like_GRD"/>
</dbReference>
<comment type="subcellular location">
    <subcellularLocation>
        <location evidence="1">Cell membrane</location>
        <topology evidence="1">Single-pass type I membrane protein</topology>
    </subcellularLocation>
</comment>
<evidence type="ECO:0000256" key="17">
    <source>
        <dbReference type="SAM" id="Phobius"/>
    </source>
</evidence>
<keyword evidence="12" id="KW-0829">Tyrosine-protein kinase</keyword>
<reference evidence="20 21" key="1">
    <citation type="journal article" date="2014" name="Int. J. Syst. Evol. Microbiol.">
        <title>Rhodoluna lacicola gen. nov., sp. nov., a planktonic freshwater bacterium with stream-lined genome.</title>
        <authorList>
            <person name="Hahn M."/>
            <person name="Schmidt J."/>
            <person name="Taipale S.J."/>
            <person name="Doolittle W.F."/>
            <person name="Koll U."/>
        </authorList>
    </citation>
    <scope>NUCLEOTIDE SEQUENCE [LARGE SCALE GENOMIC DNA]</scope>
    <source>
        <strain evidence="20 21">MWH-Ta8</strain>
    </source>
</reference>
<dbReference type="KEGG" id="rla:Rhola_00011780"/>
<protein>
    <recommendedName>
        <fullName evidence="2">receptor protein-tyrosine kinase</fullName>
        <ecNumber evidence="2">2.7.10.1</ecNumber>
    </recommendedName>
</protein>
<dbReference type="Pfam" id="PF12810">
    <property type="entry name" value="ALK_LTK_GRD"/>
    <property type="match status" value="1"/>
</dbReference>
<evidence type="ECO:0000256" key="9">
    <source>
        <dbReference type="ARBA" id="ARBA00022840"/>
    </source>
</evidence>
<keyword evidence="13" id="KW-1015">Disulfide bond</keyword>
<dbReference type="HOGENOM" id="CLU_371263_0_0_11"/>
<evidence type="ECO:0000256" key="6">
    <source>
        <dbReference type="ARBA" id="ARBA00022729"/>
    </source>
</evidence>
<evidence type="ECO:0000259" key="18">
    <source>
        <dbReference type="Pfam" id="PF12810"/>
    </source>
</evidence>
<dbReference type="GO" id="GO:0005524">
    <property type="term" value="F:ATP binding"/>
    <property type="evidence" value="ECO:0007669"/>
    <property type="project" value="UniProtKB-KW"/>
</dbReference>
<dbReference type="Proteomes" id="UP000067708">
    <property type="component" value="Chromosome"/>
</dbReference>
<feature type="compositionally biased region" description="Pro residues" evidence="16">
    <location>
        <begin position="587"/>
        <end position="609"/>
    </location>
</feature>
<keyword evidence="9" id="KW-0067">ATP-binding</keyword>
<keyword evidence="15" id="KW-0325">Glycoprotein</keyword>
<evidence type="ECO:0000313" key="20">
    <source>
        <dbReference type="EMBL" id="AIC47971.1"/>
    </source>
</evidence>
<dbReference type="EC" id="2.7.10.1" evidence="2"/>
<dbReference type="OrthoDB" id="5117134at2"/>
<evidence type="ECO:0000256" key="15">
    <source>
        <dbReference type="ARBA" id="ARBA00023180"/>
    </source>
</evidence>
<evidence type="ECO:0000256" key="5">
    <source>
        <dbReference type="ARBA" id="ARBA00022692"/>
    </source>
</evidence>
<proteinExistence type="predicted"/>
<evidence type="ECO:0000256" key="11">
    <source>
        <dbReference type="ARBA" id="ARBA00023136"/>
    </source>
</evidence>
<feature type="domain" description="ALK/LTK-like glycine-rich" evidence="18">
    <location>
        <begin position="71"/>
        <end position="274"/>
    </location>
</feature>
<keyword evidence="14" id="KW-0675">Receptor</keyword>
<keyword evidence="4" id="KW-0808">Transferase</keyword>
<feature type="transmembrane region" description="Helical" evidence="17">
    <location>
        <begin position="712"/>
        <end position="733"/>
    </location>
</feature>
<keyword evidence="5 17" id="KW-0812">Transmembrane</keyword>